<dbReference type="PANTHER" id="PTHR32194">
    <property type="entry name" value="METALLOPROTEASE TLDD"/>
    <property type="match status" value="1"/>
</dbReference>
<evidence type="ECO:0000313" key="3">
    <source>
        <dbReference type="Proteomes" id="UP001161247"/>
    </source>
</evidence>
<protein>
    <submittedName>
        <fullName evidence="2">OLC1v1013497C1</fullName>
    </submittedName>
</protein>
<dbReference type="InterPro" id="IPR023333">
    <property type="entry name" value="Proteasome_suB-type"/>
</dbReference>
<dbReference type="SUPFAM" id="SSF56235">
    <property type="entry name" value="N-terminal nucleophile aminohydrolases (Ntn hydrolases)"/>
    <property type="match status" value="1"/>
</dbReference>
<sequence>MISRLISEHLSSHNEEGLSEMIIAGCDEMDPCLHCVDDKGYRQQGKKFTTGSGSEFALGGLHARYSYRLSLEEAEKAAKDVLCFAAYRARESLGFVSVFHVGPHGLKKLINEEDIGKVLEKQQSLWRKRAAEYENNELMQKPLKIGSPREINQAAKPTRKAVN</sequence>
<dbReference type="Proteomes" id="UP001161247">
    <property type="component" value="Chromosome 7"/>
</dbReference>
<name>A0AAV1E0I8_OLDCO</name>
<dbReference type="InterPro" id="IPR001353">
    <property type="entry name" value="Proteasome_sua/b"/>
</dbReference>
<keyword evidence="3" id="KW-1185">Reference proteome</keyword>
<evidence type="ECO:0000256" key="1">
    <source>
        <dbReference type="ARBA" id="ARBA00023145"/>
    </source>
</evidence>
<dbReference type="GO" id="GO:0005839">
    <property type="term" value="C:proteasome core complex"/>
    <property type="evidence" value="ECO:0007669"/>
    <property type="project" value="InterPro"/>
</dbReference>
<dbReference type="GO" id="GO:0051603">
    <property type="term" value="P:proteolysis involved in protein catabolic process"/>
    <property type="evidence" value="ECO:0007669"/>
    <property type="project" value="InterPro"/>
</dbReference>
<dbReference type="GO" id="GO:0005737">
    <property type="term" value="C:cytoplasm"/>
    <property type="evidence" value="ECO:0007669"/>
    <property type="project" value="TreeGrafter"/>
</dbReference>
<keyword evidence="1" id="KW-0865">Zymogen</keyword>
<proteinExistence type="predicted"/>
<evidence type="ECO:0000313" key="2">
    <source>
        <dbReference type="EMBL" id="CAI9112981.1"/>
    </source>
</evidence>
<dbReference type="PANTHER" id="PTHR32194:SF3">
    <property type="entry name" value="PROTEASOME SUBUNIT BETA"/>
    <property type="match status" value="1"/>
</dbReference>
<dbReference type="AlphaFoldDB" id="A0AAV1E0I8"/>
<dbReference type="EMBL" id="OX459124">
    <property type="protein sequence ID" value="CAI9112981.1"/>
    <property type="molecule type" value="Genomic_DNA"/>
</dbReference>
<dbReference type="Gene3D" id="3.60.20.10">
    <property type="entry name" value="Glutamine Phosphoribosylpyrophosphate, subunit 1, domain 1"/>
    <property type="match status" value="1"/>
</dbReference>
<reference evidence="2" key="1">
    <citation type="submission" date="2023-03" db="EMBL/GenBank/DDBJ databases">
        <authorList>
            <person name="Julca I."/>
        </authorList>
    </citation>
    <scope>NUCLEOTIDE SEQUENCE</scope>
</reference>
<organism evidence="2 3">
    <name type="scientific">Oldenlandia corymbosa var. corymbosa</name>
    <dbReference type="NCBI Taxonomy" id="529605"/>
    <lineage>
        <taxon>Eukaryota</taxon>
        <taxon>Viridiplantae</taxon>
        <taxon>Streptophyta</taxon>
        <taxon>Embryophyta</taxon>
        <taxon>Tracheophyta</taxon>
        <taxon>Spermatophyta</taxon>
        <taxon>Magnoliopsida</taxon>
        <taxon>eudicotyledons</taxon>
        <taxon>Gunneridae</taxon>
        <taxon>Pentapetalae</taxon>
        <taxon>asterids</taxon>
        <taxon>lamiids</taxon>
        <taxon>Gentianales</taxon>
        <taxon>Rubiaceae</taxon>
        <taxon>Rubioideae</taxon>
        <taxon>Spermacoceae</taxon>
        <taxon>Hedyotis-Oldenlandia complex</taxon>
        <taxon>Oldenlandia</taxon>
    </lineage>
</organism>
<gene>
    <name evidence="2" type="ORF">OLC1_LOCUS20073</name>
</gene>
<accession>A0AAV1E0I8</accession>
<dbReference type="InterPro" id="IPR029055">
    <property type="entry name" value="Ntn_hydrolases_N"/>
</dbReference>
<dbReference type="Pfam" id="PF00227">
    <property type="entry name" value="Proteasome"/>
    <property type="match status" value="1"/>
</dbReference>